<dbReference type="InterPro" id="IPR001611">
    <property type="entry name" value="Leu-rich_rpt"/>
</dbReference>
<dbReference type="InterPro" id="IPR032675">
    <property type="entry name" value="LRR_dom_sf"/>
</dbReference>
<feature type="compositionally biased region" description="Basic and acidic residues" evidence="2">
    <location>
        <begin position="894"/>
        <end position="910"/>
    </location>
</feature>
<evidence type="ECO:0000313" key="3">
    <source>
        <dbReference type="EMBL" id="OLP99968.1"/>
    </source>
</evidence>
<comment type="caution">
    <text evidence="3">The sequence shown here is derived from an EMBL/GenBank/DDBJ whole genome shotgun (WGS) entry which is preliminary data.</text>
</comment>
<feature type="region of interest" description="Disordered" evidence="2">
    <location>
        <begin position="871"/>
        <end position="940"/>
    </location>
</feature>
<dbReference type="GO" id="GO:0015074">
    <property type="term" value="P:DNA integration"/>
    <property type="evidence" value="ECO:0007669"/>
    <property type="project" value="InterPro"/>
</dbReference>
<dbReference type="EMBL" id="LSRX01000344">
    <property type="protein sequence ID" value="OLP99968.1"/>
    <property type="molecule type" value="Genomic_DNA"/>
</dbReference>
<dbReference type="Gene3D" id="1.10.443.10">
    <property type="entry name" value="Intergrase catalytic core"/>
    <property type="match status" value="1"/>
</dbReference>
<dbReference type="SUPFAM" id="SSF53335">
    <property type="entry name" value="S-adenosyl-L-methionine-dependent methyltransferases"/>
    <property type="match status" value="1"/>
</dbReference>
<organism evidence="3 4">
    <name type="scientific">Symbiodinium microadriaticum</name>
    <name type="common">Dinoflagellate</name>
    <name type="synonym">Zooxanthella microadriatica</name>
    <dbReference type="NCBI Taxonomy" id="2951"/>
    <lineage>
        <taxon>Eukaryota</taxon>
        <taxon>Sar</taxon>
        <taxon>Alveolata</taxon>
        <taxon>Dinophyceae</taxon>
        <taxon>Suessiales</taxon>
        <taxon>Symbiodiniaceae</taxon>
        <taxon>Symbiodinium</taxon>
    </lineage>
</organism>
<feature type="compositionally biased region" description="Polar residues" evidence="2">
    <location>
        <begin position="912"/>
        <end position="924"/>
    </location>
</feature>
<name>A0A1Q9DXW7_SYMMI</name>
<dbReference type="InterPro" id="IPR013762">
    <property type="entry name" value="Integrase-like_cat_sf"/>
</dbReference>
<evidence type="ECO:0000256" key="2">
    <source>
        <dbReference type="SAM" id="MobiDB-lite"/>
    </source>
</evidence>
<dbReference type="Gene3D" id="3.80.10.10">
    <property type="entry name" value="Ribonuclease Inhibitor"/>
    <property type="match status" value="2"/>
</dbReference>
<proteinExistence type="predicted"/>
<dbReference type="SUPFAM" id="SSF52047">
    <property type="entry name" value="RNI-like"/>
    <property type="match status" value="1"/>
</dbReference>
<feature type="compositionally biased region" description="Basic and acidic residues" evidence="2">
    <location>
        <begin position="925"/>
        <end position="937"/>
    </location>
</feature>
<dbReference type="Pfam" id="PF13516">
    <property type="entry name" value="LRR_6"/>
    <property type="match status" value="3"/>
</dbReference>
<dbReference type="OrthoDB" id="438737at2759"/>
<dbReference type="SMART" id="SM00368">
    <property type="entry name" value="LRR_RI"/>
    <property type="match status" value="8"/>
</dbReference>
<feature type="region of interest" description="Disordered" evidence="2">
    <location>
        <begin position="659"/>
        <end position="683"/>
    </location>
</feature>
<dbReference type="GO" id="GO:0006310">
    <property type="term" value="P:DNA recombination"/>
    <property type="evidence" value="ECO:0007669"/>
    <property type="project" value="UniProtKB-KW"/>
</dbReference>
<reference evidence="3 4" key="1">
    <citation type="submission" date="2016-02" db="EMBL/GenBank/DDBJ databases">
        <title>Genome analysis of coral dinoflagellate symbionts highlights evolutionary adaptations to a symbiotic lifestyle.</title>
        <authorList>
            <person name="Aranda M."/>
            <person name="Li Y."/>
            <person name="Liew Y.J."/>
            <person name="Baumgarten S."/>
            <person name="Simakov O."/>
            <person name="Wilson M."/>
            <person name="Piel J."/>
            <person name="Ashoor H."/>
            <person name="Bougouffa S."/>
            <person name="Bajic V.B."/>
            <person name="Ryu T."/>
            <person name="Ravasi T."/>
            <person name="Bayer T."/>
            <person name="Micklem G."/>
            <person name="Kim H."/>
            <person name="Bhak J."/>
            <person name="Lajeunesse T.C."/>
            <person name="Voolstra C.R."/>
        </authorList>
    </citation>
    <scope>NUCLEOTIDE SEQUENCE [LARGE SCALE GENOMIC DNA]</scope>
    <source>
        <strain evidence="3 4">CCMP2467</strain>
    </source>
</reference>
<keyword evidence="4" id="KW-1185">Reference proteome</keyword>
<dbReference type="SUPFAM" id="SSF56672">
    <property type="entry name" value="DNA/RNA polymerases"/>
    <property type="match status" value="1"/>
</dbReference>
<evidence type="ECO:0000313" key="4">
    <source>
        <dbReference type="Proteomes" id="UP000186817"/>
    </source>
</evidence>
<feature type="region of interest" description="Disordered" evidence="2">
    <location>
        <begin position="2368"/>
        <end position="2393"/>
    </location>
</feature>
<dbReference type="InterPro" id="IPR029063">
    <property type="entry name" value="SAM-dependent_MTases_sf"/>
</dbReference>
<sequence length="2564" mass="280617">MASAAVLWEALRDRGISDIAPLCVQAGVVSIEDVQGSWQRLLDAGVQRWQLELLLTGPSSQRLLLPQWRADQPPVRKRQRASLADALRAGEPAERTQALAELDQEVLARTTIGPYESRLVVWRRICAKWDVPAFPLDERNVRAVAASLKRGQYRSSEQYFSAAASHQTRRLHMTVPAHIRSIIRDCVRSVRRGLGPSALKDSFDLRCLAPAVLEGSEFQAFSWSVLPAAVDALLVAAYFCMREIEMASASSSHLYFQDGRLNMLLPAHKSSSQGELTCRALCCGCAVRRQEMCPWHAGARHLQRLEILQAGLNLRAMPLFPDDRGKALSKADMIATIRSVLREAGVQTTRPDESGAQVERFSGHVLRVAGTQHLYLLGLRFDMVQLHGRWSSLAVQRYLQQAPLLVVPATLARALSSGQAGEPLVDQTMGARAPPVVEPREAAKTSGPCEAQSCMPARADAEVAALRLQFSDFVDRTQAEAQSLVVNTRSKRAHLPDANESRARPELWATACGILYGNTRFFRTSASRPEWDLGLPSTSPLHLPGIMIVAGDQAMAPEPAVDLQEAVADAAGAGSDVRRYLRMRGVTSAGTLAMLAPDESIFRDVVIAPLLAGFGVGADRIELQEADRPIAAAVLLFMRKLALDSHAATQPLGAALPAATAETPGSTGGGASAKDADKVPRTLPPGVWTEQIKKYEAVEIHGRTRVFPQQKLLGAESSLAKLWHQLKVTRDFAPLPLGEIMSRRSFDATGAVNALSKRKLSKELVVDVDRDRLVAEDTEDSWEPRSMLAVIDALDALRWAYILLEYGHEFDVCALFDDFIHKARQRPQQLDAFRSYYESATWKLCRELRSGRTFSESVAAVREDLHLFQEVMSRPGPSPGKSSGAKGEGKKRKQTEESPRKADDHRKRQAWDSAQQAWGASKQQDWSKRPGGWHDDSGEVPSVQSAQHFIGASLIVKFLSASLIVEFQANSAEYVVGRAVEQVPGGAADLLVITAAAPCPDFSRIRSDNSPGRHGQSGNLFVQFTTFIRALLNLLPGRRAAMLVENVVLHNPADTQWFSKQLAAEAVLADASDYGAIHRPRLWWSWTDWTAVRKYPGGQSELKWKKQGKVAQLVLDVPKDSMQDLQPEGLVFYDKVLKGEVLLPCLTTPAIEEGGREAPRNLKGKLDSITRTRWIQGHRQYAPWFFAETAMLRDKDSKLHLLPIETKEALHHFDRDFSLSPKVSEKDRHRLLGNSWHLGVATEMMRFSLLFGVRSLPGPYATDASEVSELRDLATAQQLASRHPLSMQRQAETSAHIDMQPAVDMWDHWQLSAGAVHPLHQRPTLEPAVELTLQRLLKFPPEGLEAFRRQVLCDIQSRKESLANLTQAWFESLEPHVQQAYSLPDGGVVQIPLFLELLRGCAYPDVDALAESLSRGFPVLGRLEPSPGWRHRLDDRYDHPITDSAFVALNQQYVNEKLRKGKVDAEWETLLAEILQEVDLGRMSGPYAAPSGWARQCVPLASHERLSVCLPAQEDARVAAAFSVVQQGSDGSRKVRRCEDYRRSGHNATIQVSDVPAHDDIDKYVQILLRLNAAGHASEVWCQDLWAAYRQFPVRVTSHAFALLLTPAGPTLWRHGVLPFGAASSVWCFNRCVDALTFLARSLLLILVIHFVDDIGCPDARHSAASSFAIFAELCDVLGMRLKPSKVQAPSSKHKLLGVFLEVCLDGILLAPAADRIQKVLQVIQQSLQDDCLEPVVAQRLAGKLNFISSTLFGQAAAAAMKPLYSRAHDRNSQSASQLNQPLRSALRSLQTLLRDPSPRWIPFEPASQSSAVLYADAFFELGDTSFGLSDEPPESWFSTSFRRYRNGWGFVVRHSSTIRFAHGCVPHDVLAMFTSRRAYIYCLEIMGQILAAVTCHDILPAVWVGFCDNTAGRSALVRGYGRDASINNLLACFWAVAQLRGWQPHFEWVASDLNIADPFSRGDCSIGASRHWHGLESSLDALWPIFRSSLTSLSLSGNRICGSGSQQILLSIKDSGSVAFLDLAMNEIGSQGIELMCSALAENGTVTSLNLGSNRIDADGAVCLCAAISENTALRIVTLQQNELGEQGAASVADMLVKNGRLTCLDLTGNSIGDVGAANIAAAIEKHGSFKSLALAHNSISDEAAASLASATRSSPLCSLALAGNAIGDEGGSQLLQAATENAELVVLDLLYNNISSEVSDAIEKLLRDRRWMGLRCRTATARCAAEVTNLTFSYCAMDAMRGTTLFALESLLFHLETGTARGARASEVRGAAWGGLLGASPSLAAGQPRVVDLVVACGVSQVIRARSACRAFIDKRAATDRQPHIDFSTLSRSPPRAMTLGCKGACLHPSGFASLDRLWELEKKISEPQEESVSEEAGARSQANQNETLPRIEGDSYSLASEPERGDAISTVNACLESSYSLKQAVKDEAIDPMEMKAILTRLGRCASQGSSLMKRIFVDQDAPFTFHGQMAGEDKDKKLALRPWGEADEACLPAAERAAGASSPDDAGHLLTEAGHCLNAIGRAIVMTPVRQGGVSVWMTVPVFAPIRQQSEARLRCGSFL</sequence>
<dbReference type="PANTHER" id="PTHR24114:SF2">
    <property type="entry name" value="F-BOX DOMAIN-CONTAINING PROTEIN-RELATED"/>
    <property type="match status" value="1"/>
</dbReference>
<keyword evidence="1" id="KW-0233">DNA recombination</keyword>
<gene>
    <name evidence="3" type="primary">NLRC3</name>
    <name evidence="3" type="ORF">AK812_SmicGene17415</name>
</gene>
<protein>
    <submittedName>
        <fullName evidence="3">Protein NLRC3</fullName>
    </submittedName>
</protein>
<dbReference type="PANTHER" id="PTHR24114">
    <property type="entry name" value="LEUCINE RICH REPEAT FAMILY PROTEIN"/>
    <property type="match status" value="1"/>
</dbReference>
<dbReference type="InterPro" id="IPR043502">
    <property type="entry name" value="DNA/RNA_pol_sf"/>
</dbReference>
<dbReference type="Gene3D" id="3.40.50.150">
    <property type="entry name" value="Vaccinia Virus protein VP39"/>
    <property type="match status" value="1"/>
</dbReference>
<feature type="compositionally biased region" description="Low complexity" evidence="2">
    <location>
        <begin position="873"/>
        <end position="885"/>
    </location>
</feature>
<dbReference type="Proteomes" id="UP000186817">
    <property type="component" value="Unassembled WGS sequence"/>
</dbReference>
<dbReference type="SUPFAM" id="SSF56349">
    <property type="entry name" value="DNA breaking-rejoining enzymes"/>
    <property type="match status" value="1"/>
</dbReference>
<accession>A0A1Q9DXW7</accession>
<dbReference type="InterPro" id="IPR011010">
    <property type="entry name" value="DNA_brk_join_enz"/>
</dbReference>
<evidence type="ECO:0000256" key="1">
    <source>
        <dbReference type="ARBA" id="ARBA00023172"/>
    </source>
</evidence>
<dbReference type="GO" id="GO:0003677">
    <property type="term" value="F:DNA binding"/>
    <property type="evidence" value="ECO:0007669"/>
    <property type="project" value="InterPro"/>
</dbReference>
<dbReference type="InterPro" id="IPR052394">
    <property type="entry name" value="LRR-containing"/>
</dbReference>